<protein>
    <submittedName>
        <fullName evidence="1">SLF2 protein</fullName>
    </submittedName>
</protein>
<keyword evidence="2" id="KW-1185">Reference proteome</keyword>
<dbReference type="GO" id="GO:1990166">
    <property type="term" value="P:protein localization to site of double-strand break"/>
    <property type="evidence" value="ECO:0007669"/>
    <property type="project" value="TreeGrafter"/>
</dbReference>
<comment type="caution">
    <text evidence="1">The sequence shown here is derived from an EMBL/GenBank/DDBJ whole genome shotgun (WGS) entry which is preliminary data.</text>
</comment>
<sequence length="173" mass="19151">MTRPLGEGLPSPGPPFAMSRRHVTPVAAGREAAQGCRNQMITAFFKPVLSQVIGLFFSLLNCGHKDRTVLSSPDKGNVKDEGVGLSVLRTEGFKRNSSSPKKVRRKRCQTKHQISPVVGVFWKRIEEKDSVNMSENGRVYRALGSLYPKVVIQRLLVTAGPFMNSLTKKEKTV</sequence>
<gene>
    <name evidence="1" type="primary">Slf2</name>
    <name evidence="1" type="ORF">OENOEN_R15108</name>
</gene>
<dbReference type="PANTHER" id="PTHR16046:SF10">
    <property type="entry name" value="SMC5-SMC6 COMPLEX LOCALIZATION FACTOR PROTEIN 2"/>
    <property type="match status" value="1"/>
</dbReference>
<proteinExistence type="predicted"/>
<accession>A0A7L1ECW6</accession>
<dbReference type="EMBL" id="VXBF01010156">
    <property type="protein sequence ID" value="NXM87303.1"/>
    <property type="molecule type" value="Genomic_DNA"/>
</dbReference>
<dbReference type="PANTHER" id="PTHR16046">
    <property type="entry name" value="SMC5-SMC6 COMPLEX LOCALIZATION FACTOR 2"/>
    <property type="match status" value="1"/>
</dbReference>
<evidence type="ECO:0000313" key="2">
    <source>
        <dbReference type="Proteomes" id="UP000565754"/>
    </source>
</evidence>
<dbReference type="GO" id="GO:0005634">
    <property type="term" value="C:nucleus"/>
    <property type="evidence" value="ECO:0007669"/>
    <property type="project" value="TreeGrafter"/>
</dbReference>
<dbReference type="AlphaFoldDB" id="A0A7L1ECW6"/>
<dbReference type="GO" id="GO:0006974">
    <property type="term" value="P:DNA damage response"/>
    <property type="evidence" value="ECO:0007669"/>
    <property type="project" value="TreeGrafter"/>
</dbReference>
<feature type="non-terminal residue" evidence="1">
    <location>
        <position position="173"/>
    </location>
</feature>
<name>A0A7L1ECW6_OENON</name>
<dbReference type="GO" id="GO:0035861">
    <property type="term" value="C:site of double-strand break"/>
    <property type="evidence" value="ECO:0007669"/>
    <property type="project" value="TreeGrafter"/>
</dbReference>
<dbReference type="InterPro" id="IPR026161">
    <property type="entry name" value="FAM178"/>
</dbReference>
<dbReference type="GO" id="GO:2000781">
    <property type="term" value="P:positive regulation of double-strand break repair"/>
    <property type="evidence" value="ECO:0007669"/>
    <property type="project" value="TreeGrafter"/>
</dbReference>
<dbReference type="Proteomes" id="UP000565754">
    <property type="component" value="Unassembled WGS sequence"/>
</dbReference>
<organism evidence="1 2">
    <name type="scientific">Oenanthe oenanthe</name>
    <name type="common">Northern wheatear</name>
    <dbReference type="NCBI Taxonomy" id="279966"/>
    <lineage>
        <taxon>Eukaryota</taxon>
        <taxon>Metazoa</taxon>
        <taxon>Chordata</taxon>
        <taxon>Craniata</taxon>
        <taxon>Vertebrata</taxon>
        <taxon>Euteleostomi</taxon>
        <taxon>Archelosauria</taxon>
        <taxon>Archosauria</taxon>
        <taxon>Dinosauria</taxon>
        <taxon>Saurischia</taxon>
        <taxon>Theropoda</taxon>
        <taxon>Coelurosauria</taxon>
        <taxon>Aves</taxon>
        <taxon>Neognathae</taxon>
        <taxon>Neoaves</taxon>
        <taxon>Telluraves</taxon>
        <taxon>Australaves</taxon>
        <taxon>Passeriformes</taxon>
        <taxon>Muscicapidae</taxon>
        <taxon>Oenanthe</taxon>
    </lineage>
</organism>
<evidence type="ECO:0000313" key="1">
    <source>
        <dbReference type="EMBL" id="NXM87303.1"/>
    </source>
</evidence>
<reference evidence="1 2" key="1">
    <citation type="submission" date="2019-09" db="EMBL/GenBank/DDBJ databases">
        <title>Bird 10,000 Genomes (B10K) Project - Family phase.</title>
        <authorList>
            <person name="Zhang G."/>
        </authorList>
    </citation>
    <scope>NUCLEOTIDE SEQUENCE [LARGE SCALE GENOMIC DNA]</scope>
    <source>
        <strain evidence="1">B10K-DU-001-74</strain>
        <tissue evidence="1">Muscle</tissue>
    </source>
</reference>
<feature type="non-terminal residue" evidence="1">
    <location>
        <position position="1"/>
    </location>
</feature>